<accession>A0ABR1LMC2</accession>
<organism evidence="1 2">
    <name type="scientific">Phyllosticta citribraziliensis</name>
    <dbReference type="NCBI Taxonomy" id="989973"/>
    <lineage>
        <taxon>Eukaryota</taxon>
        <taxon>Fungi</taxon>
        <taxon>Dikarya</taxon>
        <taxon>Ascomycota</taxon>
        <taxon>Pezizomycotina</taxon>
        <taxon>Dothideomycetes</taxon>
        <taxon>Dothideomycetes incertae sedis</taxon>
        <taxon>Botryosphaeriales</taxon>
        <taxon>Phyllostictaceae</taxon>
        <taxon>Phyllosticta</taxon>
    </lineage>
</organism>
<dbReference type="RefSeq" id="XP_066653805.1">
    <property type="nucleotide sequence ID" value="XM_066796234.1"/>
</dbReference>
<gene>
    <name evidence="1" type="ORF">J3D65DRAFT_437640</name>
</gene>
<sequence length="187" mass="22053">MPCLTFSISRRWNATADRRTRVERGRKKKKRAHDREIRLRHEAKRCAGDFGCTRRADWRDPSRPIMAKRWRDISWMAAAAIDGLLLVVSGWLHRPWHAQPQHGERRYTGSNHAIERDGDGIIPQLRLFASIFGTRPRKVRVRLWVGLRRCWFPCWLGASQRSHSWCSFWDGGSRQLRERRNATVQST</sequence>
<name>A0ABR1LMC2_9PEZI</name>
<dbReference type="Proteomes" id="UP001360953">
    <property type="component" value="Unassembled WGS sequence"/>
</dbReference>
<comment type="caution">
    <text evidence="1">The sequence shown here is derived from an EMBL/GenBank/DDBJ whole genome shotgun (WGS) entry which is preliminary data.</text>
</comment>
<evidence type="ECO:0000313" key="1">
    <source>
        <dbReference type="EMBL" id="KAK7535080.1"/>
    </source>
</evidence>
<proteinExistence type="predicted"/>
<reference evidence="1 2" key="1">
    <citation type="submission" date="2024-04" db="EMBL/GenBank/DDBJ databases">
        <title>Phyllosticta paracitricarpa is synonymous to the EU quarantine fungus P. citricarpa based on phylogenomic analyses.</title>
        <authorList>
            <consortium name="Lawrence Berkeley National Laboratory"/>
            <person name="Van ingen-buijs V.A."/>
            <person name="Van westerhoven A.C."/>
            <person name="Haridas S."/>
            <person name="Skiadas P."/>
            <person name="Martin F."/>
            <person name="Groenewald J.Z."/>
            <person name="Crous P.W."/>
            <person name="Seidl M.F."/>
        </authorList>
    </citation>
    <scope>NUCLEOTIDE SEQUENCE [LARGE SCALE GENOMIC DNA]</scope>
    <source>
        <strain evidence="1 2">CPC 17464</strain>
    </source>
</reference>
<dbReference type="EMBL" id="JBBPEH010000008">
    <property type="protein sequence ID" value="KAK7535080.1"/>
    <property type="molecule type" value="Genomic_DNA"/>
</dbReference>
<evidence type="ECO:0000313" key="2">
    <source>
        <dbReference type="Proteomes" id="UP001360953"/>
    </source>
</evidence>
<dbReference type="GeneID" id="92029140"/>
<keyword evidence="2" id="KW-1185">Reference proteome</keyword>
<protein>
    <submittedName>
        <fullName evidence="1">Uncharacterized protein</fullName>
    </submittedName>
</protein>